<organism evidence="1 2">
    <name type="scientific">Paenibacillus shirakamiensis</name>
    <dbReference type="NCBI Taxonomy" id="1265935"/>
    <lineage>
        <taxon>Bacteria</taxon>
        <taxon>Bacillati</taxon>
        <taxon>Bacillota</taxon>
        <taxon>Bacilli</taxon>
        <taxon>Bacillales</taxon>
        <taxon>Paenibacillaceae</taxon>
        <taxon>Paenibacillus</taxon>
    </lineage>
</organism>
<reference evidence="1 2" key="1">
    <citation type="submission" date="2021-03" db="EMBL/GenBank/DDBJ databases">
        <title>Genomic Encyclopedia of Type Strains, Phase IV (KMG-IV): sequencing the most valuable type-strain genomes for metagenomic binning, comparative biology and taxonomic classification.</title>
        <authorList>
            <person name="Goeker M."/>
        </authorList>
    </citation>
    <scope>NUCLEOTIDE SEQUENCE [LARGE SCALE GENOMIC DNA]</scope>
    <source>
        <strain evidence="1 2">DSM 26806</strain>
    </source>
</reference>
<comment type="caution">
    <text evidence="1">The sequence shown here is derived from an EMBL/GenBank/DDBJ whole genome shotgun (WGS) entry which is preliminary data.</text>
</comment>
<evidence type="ECO:0000313" key="1">
    <source>
        <dbReference type="EMBL" id="MBP1999267.1"/>
    </source>
</evidence>
<name>A0ABS4JC28_9BACL</name>
<keyword evidence="2" id="KW-1185">Reference proteome</keyword>
<dbReference type="RefSeq" id="WP_209858502.1">
    <property type="nucleotide sequence ID" value="NZ_JAGGLD010000001.1"/>
</dbReference>
<protein>
    <submittedName>
        <fullName evidence="1">Uncharacterized protein</fullName>
    </submittedName>
</protein>
<dbReference type="Proteomes" id="UP001519288">
    <property type="component" value="Unassembled WGS sequence"/>
</dbReference>
<accession>A0ABS4JC28</accession>
<sequence length="144" mass="16527">MRYEDWIGQDVIVYCQQQDDIYSGTIEGWDRAARRLLLGPRPMAIPIDDIIRIQPGSRGRKNARRAIKSKTDKASAHSVGYVMKNHVQFDNAIYFKSPVTIWKGDKLLYFRTVIHVHTDQEVVLASGETLDKTNHVFVVRSIRG</sequence>
<evidence type="ECO:0000313" key="2">
    <source>
        <dbReference type="Proteomes" id="UP001519288"/>
    </source>
</evidence>
<dbReference type="EMBL" id="JAGGLD010000001">
    <property type="protein sequence ID" value="MBP1999267.1"/>
    <property type="molecule type" value="Genomic_DNA"/>
</dbReference>
<proteinExistence type="predicted"/>
<gene>
    <name evidence="1" type="ORF">J2Z69_000286</name>
</gene>